<feature type="binding site" evidence="4">
    <location>
        <position position="45"/>
    </location>
    <ligand>
        <name>1-deoxy-D-xylulose 5-phosphate</name>
        <dbReference type="ChEBI" id="CHEBI:57792"/>
    </ligand>
</feature>
<feature type="binding site" evidence="4">
    <location>
        <position position="18"/>
    </location>
    <ligand>
        <name>3-amino-2-oxopropyl phosphate</name>
        <dbReference type="ChEBI" id="CHEBI:57279"/>
    </ligand>
</feature>
<organism evidence="6 7">
    <name type="scientific">Enhygromyxa salina</name>
    <dbReference type="NCBI Taxonomy" id="215803"/>
    <lineage>
        <taxon>Bacteria</taxon>
        <taxon>Pseudomonadati</taxon>
        <taxon>Myxococcota</taxon>
        <taxon>Polyangia</taxon>
        <taxon>Nannocystales</taxon>
        <taxon>Nannocystaceae</taxon>
        <taxon>Enhygromyxa</taxon>
    </lineage>
</organism>
<protein>
    <recommendedName>
        <fullName evidence="4 5">Pyridoxine 5'-phosphate synthase</fullName>
        <shortName evidence="4">PNP synthase</shortName>
        <ecNumber evidence="4 5">2.6.99.2</ecNumber>
    </recommendedName>
</protein>
<dbReference type="EC" id="2.6.99.2" evidence="4 5"/>
<dbReference type="GO" id="GO:0005829">
    <property type="term" value="C:cytosol"/>
    <property type="evidence" value="ECO:0007669"/>
    <property type="project" value="TreeGrafter"/>
</dbReference>
<keyword evidence="7" id="KW-1185">Reference proteome</keyword>
<dbReference type="InterPro" id="IPR013785">
    <property type="entry name" value="Aldolase_TIM"/>
</dbReference>
<dbReference type="UniPathway" id="UPA00244">
    <property type="reaction ID" value="UER00313"/>
</dbReference>
<proteinExistence type="inferred from homology"/>
<evidence type="ECO:0000256" key="2">
    <source>
        <dbReference type="ARBA" id="ARBA00022679"/>
    </source>
</evidence>
<dbReference type="GO" id="GO:0033856">
    <property type="term" value="F:pyridoxine 5'-phosphate synthase activity"/>
    <property type="evidence" value="ECO:0007669"/>
    <property type="project" value="UniProtKB-UniRule"/>
</dbReference>
<evidence type="ECO:0000256" key="3">
    <source>
        <dbReference type="ARBA" id="ARBA00023096"/>
    </source>
</evidence>
<dbReference type="GO" id="GO:0008615">
    <property type="term" value="P:pyridoxine biosynthetic process"/>
    <property type="evidence" value="ECO:0007669"/>
    <property type="project" value="UniProtKB-UniRule"/>
</dbReference>
<dbReference type="NCBIfam" id="TIGR00559">
    <property type="entry name" value="pdxJ"/>
    <property type="match status" value="1"/>
</dbReference>
<feature type="binding site" evidence="4">
    <location>
        <position position="105"/>
    </location>
    <ligand>
        <name>1-deoxy-D-xylulose 5-phosphate</name>
        <dbReference type="ChEBI" id="CHEBI:57792"/>
    </ligand>
</feature>
<feature type="site" description="Transition state stabilizer" evidence="4">
    <location>
        <position position="156"/>
    </location>
</feature>
<feature type="active site" description="Proton acceptor" evidence="4">
    <location>
        <position position="75"/>
    </location>
</feature>
<evidence type="ECO:0000256" key="1">
    <source>
        <dbReference type="ARBA" id="ARBA00022490"/>
    </source>
</evidence>
<dbReference type="CDD" id="cd00003">
    <property type="entry name" value="PNPsynthase"/>
    <property type="match status" value="1"/>
</dbReference>
<keyword evidence="1 4" id="KW-0963">Cytoplasm</keyword>
<feature type="binding site" evidence="4">
    <location>
        <position position="7"/>
    </location>
    <ligand>
        <name>3-amino-2-oxopropyl phosphate</name>
        <dbReference type="ChEBI" id="CHEBI:57279"/>
    </ligand>
</feature>
<comment type="function">
    <text evidence="4">Catalyzes the complicated ring closure reaction between the two acyclic compounds 1-deoxy-D-xylulose-5-phosphate (DXP) and 3-amino-2-oxopropyl phosphate (1-amino-acetone-3-phosphate or AAP) to form pyridoxine 5'-phosphate (PNP) and inorganic phosphate.</text>
</comment>
<evidence type="ECO:0000313" key="6">
    <source>
        <dbReference type="EMBL" id="PRP93819.1"/>
    </source>
</evidence>
<comment type="subunit">
    <text evidence="4">Homooctamer; tetramer of dimers.</text>
</comment>
<dbReference type="HAMAP" id="MF_00279">
    <property type="entry name" value="PdxJ"/>
    <property type="match status" value="1"/>
</dbReference>
<feature type="active site" description="Proton acceptor" evidence="4">
    <location>
        <position position="43"/>
    </location>
</feature>
<comment type="caution">
    <text evidence="6">The sequence shown here is derived from an EMBL/GenBank/DDBJ whole genome shotgun (WGS) entry which is preliminary data.</text>
</comment>
<reference evidence="6 7" key="1">
    <citation type="submission" date="2018-03" db="EMBL/GenBank/DDBJ databases">
        <title>Draft Genome Sequences of the Obligatory Marine Myxobacteria Enhygromyxa salina SWB005.</title>
        <authorList>
            <person name="Poehlein A."/>
            <person name="Moghaddam J.A."/>
            <person name="Harms H."/>
            <person name="Alanjari M."/>
            <person name="Koenig G.M."/>
            <person name="Daniel R."/>
            <person name="Schaeberle T.F."/>
        </authorList>
    </citation>
    <scope>NUCLEOTIDE SEQUENCE [LARGE SCALE GENOMIC DNA]</scope>
    <source>
        <strain evidence="6 7">SWB005</strain>
    </source>
</reference>
<dbReference type="InterPro" id="IPR004569">
    <property type="entry name" value="PyrdxlP_synth_PdxJ"/>
</dbReference>
<sequence>MVSLSVNVNKVATVRNSRGGAVPSVVKAVEVCVAAGVPGITVHPRADERHITAQDVLDIHAWLAPQRERVEYNIEGDPRPDLIERVVELRPDQCTLVPVRPGEITSEAGWIPQRDRELLSPAIARLQAVGVRVSLFVEAERAAIDWAAELGVERVELYTEPYARAYETSEDEGKRSFERYVAVAEHAHAQGLGINAGHDLDLDNLGLFVTLPHLDEVSIGHALISRALFVGLDTVVREYLALCQG</sequence>
<gene>
    <name evidence="4 6" type="primary">pdxJ</name>
    <name evidence="6" type="ORF">ENSA5_42220</name>
</gene>
<comment type="pathway">
    <text evidence="4">Cofactor biosynthesis; pyridoxine 5'-phosphate biosynthesis; pyridoxine 5'-phosphate from D-erythrose 4-phosphate: step 5/5.</text>
</comment>
<dbReference type="PANTHER" id="PTHR30456:SF0">
    <property type="entry name" value="PYRIDOXINE 5'-PHOSPHATE SYNTHASE"/>
    <property type="match status" value="1"/>
</dbReference>
<dbReference type="SUPFAM" id="SSF63892">
    <property type="entry name" value="Pyridoxine 5'-phosphate synthase"/>
    <property type="match status" value="1"/>
</dbReference>
<dbReference type="InterPro" id="IPR036130">
    <property type="entry name" value="Pyridoxine-5'_phos_synth"/>
</dbReference>
<comment type="caution">
    <text evidence="4">Lacks conserved residue(s) required for the propagation of feature annotation.</text>
</comment>
<keyword evidence="2 4" id="KW-0808">Transferase</keyword>
<name>A0A2S9XLR8_9BACT</name>
<evidence type="ECO:0000313" key="7">
    <source>
        <dbReference type="Proteomes" id="UP000237968"/>
    </source>
</evidence>
<accession>A0A2S9XLR8</accession>
<dbReference type="OrthoDB" id="9806590at2"/>
<dbReference type="EMBL" id="PVNK01000184">
    <property type="protein sequence ID" value="PRP93819.1"/>
    <property type="molecule type" value="Genomic_DNA"/>
</dbReference>
<comment type="catalytic activity">
    <reaction evidence="4">
        <text>3-amino-2-oxopropyl phosphate + 1-deoxy-D-xylulose 5-phosphate = pyridoxine 5'-phosphate + phosphate + 2 H2O + H(+)</text>
        <dbReference type="Rhea" id="RHEA:15265"/>
        <dbReference type="ChEBI" id="CHEBI:15377"/>
        <dbReference type="ChEBI" id="CHEBI:15378"/>
        <dbReference type="ChEBI" id="CHEBI:43474"/>
        <dbReference type="ChEBI" id="CHEBI:57279"/>
        <dbReference type="ChEBI" id="CHEBI:57792"/>
        <dbReference type="ChEBI" id="CHEBI:58589"/>
        <dbReference type="EC" id="2.6.99.2"/>
    </reaction>
</comment>
<feature type="binding site" evidence="4">
    <location>
        <position position="199"/>
    </location>
    <ligand>
        <name>3-amino-2-oxopropyl phosphate</name>
        <dbReference type="ChEBI" id="CHEBI:57279"/>
    </ligand>
</feature>
<feature type="binding site" evidence="4">
    <location>
        <position position="50"/>
    </location>
    <ligand>
        <name>1-deoxy-D-xylulose 5-phosphate</name>
        <dbReference type="ChEBI" id="CHEBI:57792"/>
    </ligand>
</feature>
<dbReference type="RefSeq" id="WP_106393505.1">
    <property type="nucleotide sequence ID" value="NZ_PVNK01000184.1"/>
</dbReference>
<feature type="binding site" evidence="4">
    <location>
        <begin position="220"/>
        <end position="221"/>
    </location>
    <ligand>
        <name>3-amino-2-oxopropyl phosphate</name>
        <dbReference type="ChEBI" id="CHEBI:57279"/>
    </ligand>
</feature>
<comment type="similarity">
    <text evidence="4">Belongs to the PNP synthase family.</text>
</comment>
<dbReference type="NCBIfam" id="NF003626">
    <property type="entry name" value="PRK05265.1-4"/>
    <property type="match status" value="1"/>
</dbReference>
<feature type="active site" description="Proton donor" evidence="4">
    <location>
        <position position="198"/>
    </location>
</feature>
<evidence type="ECO:0000256" key="4">
    <source>
        <dbReference type="HAMAP-Rule" id="MF_00279"/>
    </source>
</evidence>
<comment type="subcellular location">
    <subcellularLocation>
        <location evidence="4">Cytoplasm</location>
    </subcellularLocation>
</comment>
<evidence type="ECO:0000256" key="5">
    <source>
        <dbReference type="NCBIfam" id="TIGR00559"/>
    </source>
</evidence>
<dbReference type="PANTHER" id="PTHR30456">
    <property type="entry name" value="PYRIDOXINE 5'-PHOSPHATE SYNTHASE"/>
    <property type="match status" value="1"/>
</dbReference>
<keyword evidence="3 4" id="KW-0664">Pyridoxine biosynthesis</keyword>
<dbReference type="Gene3D" id="3.20.20.70">
    <property type="entry name" value="Aldolase class I"/>
    <property type="match status" value="1"/>
</dbReference>
<dbReference type="Proteomes" id="UP000237968">
    <property type="component" value="Unassembled WGS sequence"/>
</dbReference>
<dbReference type="Pfam" id="PF03740">
    <property type="entry name" value="PdxJ"/>
    <property type="match status" value="1"/>
</dbReference>
<dbReference type="AlphaFoldDB" id="A0A2S9XLR8"/>